<dbReference type="PANTHER" id="PTHR10009">
    <property type="entry name" value="PROTEIN YELLOW-RELATED"/>
    <property type="match status" value="1"/>
</dbReference>
<protein>
    <submittedName>
        <fullName evidence="7">Uncharacterized protein</fullName>
    </submittedName>
</protein>
<keyword evidence="5" id="KW-0325">Glycoprotein</keyword>
<reference evidence="7" key="2">
    <citation type="submission" date="2023-03" db="EMBL/GenBank/DDBJ databases">
        <authorList>
            <person name="Inwood S.N."/>
            <person name="Skelly J.G."/>
            <person name="Guhlin J."/>
            <person name="Harrop T.W.R."/>
            <person name="Goldson S.G."/>
            <person name="Dearden P.K."/>
        </authorList>
    </citation>
    <scope>NUCLEOTIDE SEQUENCE</scope>
    <source>
        <strain evidence="7">Lincoln</strain>
        <tissue evidence="7">Whole body</tissue>
    </source>
</reference>
<name>A0AA39F3S3_MICHY</name>
<comment type="caution">
    <text evidence="7">The sequence shown here is derived from an EMBL/GenBank/DDBJ whole genome shotgun (WGS) entry which is preliminary data.</text>
</comment>
<dbReference type="InterPro" id="IPR017996">
    <property type="entry name" value="MRJP/yellow-related"/>
</dbReference>
<organism evidence="7 8">
    <name type="scientific">Microctonus hyperodae</name>
    <name type="common">Parasitoid wasp</name>
    <dbReference type="NCBI Taxonomy" id="165561"/>
    <lineage>
        <taxon>Eukaryota</taxon>
        <taxon>Metazoa</taxon>
        <taxon>Ecdysozoa</taxon>
        <taxon>Arthropoda</taxon>
        <taxon>Hexapoda</taxon>
        <taxon>Insecta</taxon>
        <taxon>Pterygota</taxon>
        <taxon>Neoptera</taxon>
        <taxon>Endopterygota</taxon>
        <taxon>Hymenoptera</taxon>
        <taxon>Apocrita</taxon>
        <taxon>Ichneumonoidea</taxon>
        <taxon>Braconidae</taxon>
        <taxon>Euphorinae</taxon>
        <taxon>Microctonus</taxon>
    </lineage>
</organism>
<sequence length="121" mass="14030">MKLTVILYIISLVDGINSTGLNVLYQWKYLEWIWPNVALTRKNFTYGNPFIQDVDVDFKSRIFVTTPQWLNGTPITLSTLTDIYGPGGPLLTPYPHWTWHTSDDCDKIISVYRIAVSHYEF</sequence>
<evidence type="ECO:0000256" key="3">
    <source>
        <dbReference type="ARBA" id="ARBA00022525"/>
    </source>
</evidence>
<gene>
    <name evidence="7" type="ORF">PV327_006176</name>
</gene>
<evidence type="ECO:0000256" key="1">
    <source>
        <dbReference type="ARBA" id="ARBA00004613"/>
    </source>
</evidence>
<dbReference type="Gene3D" id="2.120.10.30">
    <property type="entry name" value="TolB, C-terminal domain"/>
    <property type="match status" value="1"/>
</dbReference>
<dbReference type="InterPro" id="IPR011042">
    <property type="entry name" value="6-blade_b-propeller_TolB-like"/>
</dbReference>
<dbReference type="GO" id="GO:0005576">
    <property type="term" value="C:extracellular region"/>
    <property type="evidence" value="ECO:0007669"/>
    <property type="project" value="UniProtKB-SubCell"/>
</dbReference>
<accession>A0AA39F3S3</accession>
<evidence type="ECO:0000256" key="4">
    <source>
        <dbReference type="ARBA" id="ARBA00022729"/>
    </source>
</evidence>
<dbReference type="EMBL" id="JAQQBR010001833">
    <property type="protein sequence ID" value="KAK0162396.1"/>
    <property type="molecule type" value="Genomic_DNA"/>
</dbReference>
<evidence type="ECO:0000256" key="2">
    <source>
        <dbReference type="ARBA" id="ARBA00009127"/>
    </source>
</evidence>
<keyword evidence="3" id="KW-0964">Secreted</keyword>
<evidence type="ECO:0000313" key="8">
    <source>
        <dbReference type="Proteomes" id="UP001168972"/>
    </source>
</evidence>
<keyword evidence="4 6" id="KW-0732">Signal</keyword>
<dbReference type="PANTHER" id="PTHR10009:SF7">
    <property type="entry name" value="GH10609P-RELATED"/>
    <property type="match status" value="1"/>
</dbReference>
<feature type="chain" id="PRO_5041251080" evidence="6">
    <location>
        <begin position="16"/>
        <end position="121"/>
    </location>
</feature>
<dbReference type="AlphaFoldDB" id="A0AA39F3S3"/>
<feature type="signal peptide" evidence="6">
    <location>
        <begin position="1"/>
        <end position="15"/>
    </location>
</feature>
<comment type="similarity">
    <text evidence="2">Belongs to the major royal jelly protein family.</text>
</comment>
<reference evidence="7" key="1">
    <citation type="journal article" date="2023" name="bioRxiv">
        <title>Scaffold-level genome assemblies of two parasitoid biocontrol wasps reveal the parthenogenesis mechanism and an associated novel virus.</title>
        <authorList>
            <person name="Inwood S."/>
            <person name="Skelly J."/>
            <person name="Guhlin J."/>
            <person name="Harrop T."/>
            <person name="Goldson S."/>
            <person name="Dearden P."/>
        </authorList>
    </citation>
    <scope>NUCLEOTIDE SEQUENCE</scope>
    <source>
        <strain evidence="7">Lincoln</strain>
        <tissue evidence="7">Whole body</tissue>
    </source>
</reference>
<dbReference type="Proteomes" id="UP001168972">
    <property type="component" value="Unassembled WGS sequence"/>
</dbReference>
<evidence type="ECO:0000313" key="7">
    <source>
        <dbReference type="EMBL" id="KAK0162396.1"/>
    </source>
</evidence>
<comment type="subcellular location">
    <subcellularLocation>
        <location evidence="1">Secreted</location>
    </subcellularLocation>
</comment>
<evidence type="ECO:0000256" key="6">
    <source>
        <dbReference type="SAM" id="SignalP"/>
    </source>
</evidence>
<keyword evidence="8" id="KW-1185">Reference proteome</keyword>
<evidence type="ECO:0000256" key="5">
    <source>
        <dbReference type="ARBA" id="ARBA00023180"/>
    </source>
</evidence>
<proteinExistence type="inferred from homology"/>